<comment type="caution">
    <text evidence="1">The sequence shown here is derived from an EMBL/GenBank/DDBJ whole genome shotgun (WGS) entry which is preliminary data.</text>
</comment>
<sequence length="60" mass="6641">MHNVILIFVVLLLISGYLSRWIGRLLRLETAANRICGGDDRRSSIAGQIDEDDRVCVVGA</sequence>
<evidence type="ECO:0000313" key="2">
    <source>
        <dbReference type="Proteomes" id="UP000757435"/>
    </source>
</evidence>
<name>A0A951QGF9_9CYAN</name>
<dbReference type="Proteomes" id="UP000757435">
    <property type="component" value="Unassembled WGS sequence"/>
</dbReference>
<dbReference type="AlphaFoldDB" id="A0A951QGF9"/>
<protein>
    <submittedName>
        <fullName evidence="1">Uncharacterized protein</fullName>
    </submittedName>
</protein>
<reference evidence="1" key="2">
    <citation type="journal article" date="2022" name="Microbiol. Resour. Announc.">
        <title>Metagenome Sequencing to Explore Phylogenomics of Terrestrial Cyanobacteria.</title>
        <authorList>
            <person name="Ward R.D."/>
            <person name="Stajich J.E."/>
            <person name="Johansen J.R."/>
            <person name="Huntemann M."/>
            <person name="Clum A."/>
            <person name="Foster B."/>
            <person name="Foster B."/>
            <person name="Roux S."/>
            <person name="Palaniappan K."/>
            <person name="Varghese N."/>
            <person name="Mukherjee S."/>
            <person name="Reddy T.B.K."/>
            <person name="Daum C."/>
            <person name="Copeland A."/>
            <person name="Chen I.A."/>
            <person name="Ivanova N.N."/>
            <person name="Kyrpides N.C."/>
            <person name="Shapiro N."/>
            <person name="Eloe-Fadrosh E.A."/>
            <person name="Pietrasiak N."/>
        </authorList>
    </citation>
    <scope>NUCLEOTIDE SEQUENCE</scope>
    <source>
        <strain evidence="1">UHER 2000/2452</strain>
    </source>
</reference>
<evidence type="ECO:0000313" key="1">
    <source>
        <dbReference type="EMBL" id="MBW4662173.1"/>
    </source>
</evidence>
<reference evidence="1" key="1">
    <citation type="submission" date="2021-05" db="EMBL/GenBank/DDBJ databases">
        <authorList>
            <person name="Pietrasiak N."/>
            <person name="Ward R."/>
            <person name="Stajich J.E."/>
            <person name="Kurbessoian T."/>
        </authorList>
    </citation>
    <scope>NUCLEOTIDE SEQUENCE</scope>
    <source>
        <strain evidence="1">UHER 2000/2452</strain>
    </source>
</reference>
<dbReference type="EMBL" id="JAHHHD010000061">
    <property type="protein sequence ID" value="MBW4662173.1"/>
    <property type="molecule type" value="Genomic_DNA"/>
</dbReference>
<gene>
    <name evidence="1" type="ORF">KME15_26260</name>
</gene>
<accession>A0A951QGF9</accession>
<organism evidence="1 2">
    <name type="scientific">Drouetiella hepatica Uher 2000/2452</name>
    <dbReference type="NCBI Taxonomy" id="904376"/>
    <lineage>
        <taxon>Bacteria</taxon>
        <taxon>Bacillati</taxon>
        <taxon>Cyanobacteriota</taxon>
        <taxon>Cyanophyceae</taxon>
        <taxon>Oculatellales</taxon>
        <taxon>Oculatellaceae</taxon>
        <taxon>Drouetiella</taxon>
    </lineage>
</organism>
<proteinExistence type="predicted"/>